<organism evidence="1 2">
    <name type="scientific">Haloferax profundi</name>
    <dbReference type="NCBI Taxonomy" id="1544718"/>
    <lineage>
        <taxon>Archaea</taxon>
        <taxon>Methanobacteriati</taxon>
        <taxon>Methanobacteriota</taxon>
        <taxon>Stenosarchaea group</taxon>
        <taxon>Halobacteria</taxon>
        <taxon>Halobacteriales</taxon>
        <taxon>Haloferacaceae</taxon>
        <taxon>Haloferax</taxon>
    </lineage>
</organism>
<evidence type="ECO:0000313" key="1">
    <source>
        <dbReference type="EMBL" id="KTG30291.1"/>
    </source>
</evidence>
<reference evidence="1 2" key="1">
    <citation type="submission" date="2015-12" db="EMBL/GenBank/DDBJ databases">
        <title>Haloferax profundi sp. nov. isolated from the Discovery deep brine-seawater interface in the Red Sea.</title>
        <authorList>
            <person name="Zhang G."/>
            <person name="Stingl U."/>
            <person name="Rashid M."/>
        </authorList>
    </citation>
    <scope>NUCLEOTIDE SEQUENCE [LARGE SCALE GENOMIC DNA]</scope>
    <source>
        <strain evidence="1 2">SB29</strain>
    </source>
</reference>
<dbReference type="Pfam" id="PF19130">
    <property type="entry name" value="DUF5813"/>
    <property type="match status" value="1"/>
</dbReference>
<keyword evidence="2" id="KW-1185">Reference proteome</keyword>
<dbReference type="AlphaFoldDB" id="A0A0W1SV45"/>
<name>A0A0W1SV45_9EURY</name>
<dbReference type="InterPro" id="IPR043851">
    <property type="entry name" value="DUF5813"/>
</dbReference>
<accession>A0A0W1SV45</accession>
<protein>
    <submittedName>
        <fullName evidence="1">Uncharacterized protein</fullName>
    </submittedName>
</protein>
<comment type="caution">
    <text evidence="1">The sequence shown here is derived from an EMBL/GenBank/DDBJ whole genome shotgun (WGS) entry which is preliminary data.</text>
</comment>
<dbReference type="EMBL" id="LOPV01000070">
    <property type="protein sequence ID" value="KTG30291.1"/>
    <property type="molecule type" value="Genomic_DNA"/>
</dbReference>
<proteinExistence type="predicted"/>
<evidence type="ECO:0000313" key="2">
    <source>
        <dbReference type="Proteomes" id="UP000053157"/>
    </source>
</evidence>
<gene>
    <name evidence="1" type="ORF">AUR66_08605</name>
</gene>
<dbReference type="RefSeq" id="WP_058571143.1">
    <property type="nucleotide sequence ID" value="NZ_LOPV01000070.1"/>
</dbReference>
<dbReference type="Proteomes" id="UP000053157">
    <property type="component" value="Unassembled WGS sequence"/>
</dbReference>
<sequence>MSEQELPSRVHRAFGDHGSFEQVDDRTFESVTTPFEGTVSVAARESGHVEFDVAVRVPMLSAVVADEVAEIVEDGWFETFELRIEDINGVIAGGHELDPAVRRVADEAVVQTTFADINERRGVDDAGAVIDYVEGTFVEGIIPGYEYTEPVTSILSRARDAAGTGF</sequence>
<dbReference type="OrthoDB" id="213744at2157"/>